<comment type="caution">
    <text evidence="1">The sequence shown here is derived from an EMBL/GenBank/DDBJ whole genome shotgun (WGS) entry which is preliminary data.</text>
</comment>
<protein>
    <submittedName>
        <fullName evidence="1">Uncharacterized protein</fullName>
    </submittedName>
</protein>
<keyword evidence="2" id="KW-1185">Reference proteome</keyword>
<dbReference type="AlphaFoldDB" id="A0A7W5BVQ6"/>
<organism evidence="1 2">
    <name type="scientific">Halomonas organivorans</name>
    <dbReference type="NCBI Taxonomy" id="257772"/>
    <lineage>
        <taxon>Bacteria</taxon>
        <taxon>Pseudomonadati</taxon>
        <taxon>Pseudomonadota</taxon>
        <taxon>Gammaproteobacteria</taxon>
        <taxon>Oceanospirillales</taxon>
        <taxon>Halomonadaceae</taxon>
        <taxon>Halomonas</taxon>
    </lineage>
</organism>
<dbReference type="EMBL" id="JACHXM010000002">
    <property type="protein sequence ID" value="MBB3140032.1"/>
    <property type="molecule type" value="Genomic_DNA"/>
</dbReference>
<sequence>MTAGRARLYYTCTFLCVSFRALRESVDGHARRPGLPCWLDTRTVEMLSAELRRCREEAVPFAELHRPLDHALYHCGLLMAQCPGALDHRRCRQHLGAIIAPLEDTTTLLASPPRREGPWLAAARRLGGWLRH</sequence>
<dbReference type="RefSeq" id="WP_183386440.1">
    <property type="nucleotide sequence ID" value="NZ_JACHXM010000002.1"/>
</dbReference>
<proteinExistence type="predicted"/>
<evidence type="ECO:0000313" key="1">
    <source>
        <dbReference type="EMBL" id="MBB3140032.1"/>
    </source>
</evidence>
<accession>A0A7W5BVQ6</accession>
<dbReference type="Proteomes" id="UP000525987">
    <property type="component" value="Unassembled WGS sequence"/>
</dbReference>
<gene>
    <name evidence="1" type="ORF">FHR96_000879</name>
</gene>
<name>A0A7W5BVQ6_9GAMM</name>
<evidence type="ECO:0000313" key="2">
    <source>
        <dbReference type="Proteomes" id="UP000525987"/>
    </source>
</evidence>
<reference evidence="1 2" key="1">
    <citation type="submission" date="2020-08" db="EMBL/GenBank/DDBJ databases">
        <title>Genomic Encyclopedia of Type Strains, Phase III (KMG-III): the genomes of soil and plant-associated and newly described type strains.</title>
        <authorList>
            <person name="Whitman W."/>
        </authorList>
    </citation>
    <scope>NUCLEOTIDE SEQUENCE [LARGE SCALE GENOMIC DNA]</scope>
    <source>
        <strain evidence="1 2">CECT 5995</strain>
    </source>
</reference>